<evidence type="ECO:0000313" key="1">
    <source>
        <dbReference type="EnsemblPlants" id="AVESA.00010b.r2.1AG0063120.1.CDS"/>
    </source>
</evidence>
<sequence>MPESLEEIVSAAGGPTGSPPLWFVVFLALGLHAAVVSAATFLAWLHRAFLRPGKDLGLRYGAWAVVTGATDGIGRALALELARGGLHLVLVGRNPAKLSCVAKEAQTAAPSCKVKSVVLDLAGDATELSREAARVAEAVRGLDVGLLVNNAGATYPGAAYFHEVETPVWETVVRVNVEAATRIARAVVPAMAAKGRGAVVNVGSGSSVVVPAFPLYAVYAASKAYIDQLSRSLSVEYKHCGVDVQCQIPLYVATKMSPVKGDSPFIPSPEEYVKAAIRCIGYEPRSVPYWRHSTQWFLASLMPDSALNLWRLRIGIRKRNEMRALVGGKGIS</sequence>
<evidence type="ECO:0000313" key="2">
    <source>
        <dbReference type="Proteomes" id="UP001732700"/>
    </source>
</evidence>
<accession>A0ACD5TJ09</accession>
<organism evidence="1 2">
    <name type="scientific">Avena sativa</name>
    <name type="common">Oat</name>
    <dbReference type="NCBI Taxonomy" id="4498"/>
    <lineage>
        <taxon>Eukaryota</taxon>
        <taxon>Viridiplantae</taxon>
        <taxon>Streptophyta</taxon>
        <taxon>Embryophyta</taxon>
        <taxon>Tracheophyta</taxon>
        <taxon>Spermatophyta</taxon>
        <taxon>Magnoliopsida</taxon>
        <taxon>Liliopsida</taxon>
        <taxon>Poales</taxon>
        <taxon>Poaceae</taxon>
        <taxon>BOP clade</taxon>
        <taxon>Pooideae</taxon>
        <taxon>Poodae</taxon>
        <taxon>Poeae</taxon>
        <taxon>Poeae Chloroplast Group 1 (Aveneae type)</taxon>
        <taxon>Aveninae</taxon>
        <taxon>Avena</taxon>
    </lineage>
</organism>
<keyword evidence="2" id="KW-1185">Reference proteome</keyword>
<proteinExistence type="predicted"/>
<protein>
    <submittedName>
        <fullName evidence="1">Uncharacterized protein</fullName>
    </submittedName>
</protein>
<reference evidence="1" key="2">
    <citation type="submission" date="2025-09" db="UniProtKB">
        <authorList>
            <consortium name="EnsemblPlants"/>
        </authorList>
    </citation>
    <scope>IDENTIFICATION</scope>
</reference>
<dbReference type="Proteomes" id="UP001732700">
    <property type="component" value="Chromosome 1A"/>
</dbReference>
<reference evidence="1" key="1">
    <citation type="submission" date="2021-05" db="EMBL/GenBank/DDBJ databases">
        <authorList>
            <person name="Scholz U."/>
            <person name="Mascher M."/>
            <person name="Fiebig A."/>
        </authorList>
    </citation>
    <scope>NUCLEOTIDE SEQUENCE [LARGE SCALE GENOMIC DNA]</scope>
</reference>
<name>A0ACD5TJ09_AVESA</name>
<dbReference type="EnsemblPlants" id="AVESA.00010b.r2.1AG0063120.1">
    <property type="protein sequence ID" value="AVESA.00010b.r2.1AG0063120.1.CDS"/>
    <property type="gene ID" value="AVESA.00010b.r2.1AG0063120"/>
</dbReference>